<dbReference type="PANTHER" id="PTHR43755:SF1">
    <property type="entry name" value="FAD-DEPENDENT PYRIDINE NUCLEOTIDE-DISULPHIDE OXIDOREDUCTASE"/>
    <property type="match status" value="1"/>
</dbReference>
<sequence>MAQIVVLGAGIAGHTAAMILARELKNTEHQVVVISPKPTWNWIPSNIWVGTGSMPREKVVFELRPLYEKYGIDFRQAAAQNIYPEGTEDNPRSQVEFEYTDPAHKGQTDCVEFDYLINATGPKLNFAATPGLGPDGGYTQSVCTDAHAEVCGEEFLRAVNRMKNGERLRFVIGTGAGNCTCQGAAFEYTFNTDFELRQHGVRDKAEIVYITNEPKLGDLGVGGMTFKQDGYYTTSQLWTESIFRERGVKAIAQVAVKNIEANKLTYENADGEEHDLDYDFAMLLPPFTGIPMKAFDREGNDISDVVFNPAGFMKVDADYTPKSYEEWRAKDWPRTYQNPTYGNMFAVGIAFAPPHAISEPTKTPNGTMIAPAPPRTGQPSGTMAAKVAESILDRLKDPNAPLREASLGDLGAICDASTGRNMLSGSAAAMVMYPVVPDNTVYPETGRHPTLTQGELGLFGHWIKILYHYLFIYKAKALPGWNLLPE</sequence>
<dbReference type="InterPro" id="IPR052541">
    <property type="entry name" value="SQRD"/>
</dbReference>
<dbReference type="Pfam" id="PF07992">
    <property type="entry name" value="Pyr_redox_2"/>
    <property type="match status" value="1"/>
</dbReference>
<gene>
    <name evidence="2" type="ORF">HMPREF9238_01053</name>
</gene>
<organism evidence="2 3">
    <name type="scientific">Gleimia europaea ACS-120-V-Col10b</name>
    <dbReference type="NCBI Taxonomy" id="883069"/>
    <lineage>
        <taxon>Bacteria</taxon>
        <taxon>Bacillati</taxon>
        <taxon>Actinomycetota</taxon>
        <taxon>Actinomycetes</taxon>
        <taxon>Actinomycetales</taxon>
        <taxon>Actinomycetaceae</taxon>
        <taxon>Gleimia</taxon>
    </lineage>
</organism>
<evidence type="ECO:0000259" key="1">
    <source>
        <dbReference type="Pfam" id="PF07992"/>
    </source>
</evidence>
<comment type="caution">
    <text evidence="2">The sequence shown here is derived from an EMBL/GenBank/DDBJ whole genome shotgun (WGS) entry which is preliminary data.</text>
</comment>
<dbReference type="AlphaFoldDB" id="A0A9W5RF70"/>
<reference evidence="2 3" key="1">
    <citation type="submission" date="2013-05" db="EMBL/GenBank/DDBJ databases">
        <title>The Genome Sequence of Actinomyces europaeus ACS-120-V-COL10B.</title>
        <authorList>
            <consortium name="The Broad Institute Genomics Platform"/>
            <person name="Earl A."/>
            <person name="Ward D."/>
            <person name="Feldgarden M."/>
            <person name="Gevers D."/>
            <person name="Saerens B."/>
            <person name="Vaneechoutte M."/>
            <person name="Walker B."/>
            <person name="Young S."/>
            <person name="Zeng Q."/>
            <person name="Gargeya S."/>
            <person name="Fitzgerald M."/>
            <person name="Haas B."/>
            <person name="Abouelleil A."/>
            <person name="Allen A.W."/>
            <person name="Alvarado L."/>
            <person name="Arachchi H.M."/>
            <person name="Berlin A.M."/>
            <person name="Chapman S.B."/>
            <person name="Gainer-Dewar J."/>
            <person name="Goldberg J."/>
            <person name="Griggs A."/>
            <person name="Gujja S."/>
            <person name="Hansen M."/>
            <person name="Howarth C."/>
            <person name="Imamovic A."/>
            <person name="Ireland A."/>
            <person name="Larimer J."/>
            <person name="McCowan C."/>
            <person name="Murphy C."/>
            <person name="Pearson M."/>
            <person name="Poon T.W."/>
            <person name="Priest M."/>
            <person name="Roberts A."/>
            <person name="Saif S."/>
            <person name="Shea T."/>
            <person name="Sisk P."/>
            <person name="Sykes S."/>
            <person name="Wortman J."/>
            <person name="Nusbaum C."/>
            <person name="Birren B."/>
        </authorList>
    </citation>
    <scope>NUCLEOTIDE SEQUENCE [LARGE SCALE GENOMIC DNA]</scope>
    <source>
        <strain evidence="2 3">ACS-120-V-Col10b</strain>
    </source>
</reference>
<accession>A0A9W5RF70</accession>
<dbReference type="Proteomes" id="UP000014387">
    <property type="component" value="Unassembled WGS sequence"/>
</dbReference>
<dbReference type="Gene3D" id="3.50.50.100">
    <property type="match status" value="1"/>
</dbReference>
<dbReference type="OrthoDB" id="9802771at2"/>
<dbReference type="InterPro" id="IPR023753">
    <property type="entry name" value="FAD/NAD-binding_dom"/>
</dbReference>
<proteinExistence type="predicted"/>
<dbReference type="PANTHER" id="PTHR43755">
    <property type="match status" value="1"/>
</dbReference>
<dbReference type="EMBL" id="AGWN01000001">
    <property type="protein sequence ID" value="EPD31285.1"/>
    <property type="molecule type" value="Genomic_DNA"/>
</dbReference>
<keyword evidence="3" id="KW-1185">Reference proteome</keyword>
<protein>
    <recommendedName>
        <fullName evidence="1">FAD/NAD(P)-binding domain-containing protein</fullName>
    </recommendedName>
</protein>
<dbReference type="SUPFAM" id="SSF51905">
    <property type="entry name" value="FAD/NAD(P)-binding domain"/>
    <property type="match status" value="2"/>
</dbReference>
<dbReference type="InterPro" id="IPR036188">
    <property type="entry name" value="FAD/NAD-bd_sf"/>
</dbReference>
<dbReference type="RefSeq" id="WP_016444396.1">
    <property type="nucleotide sequence ID" value="NZ_KE150266.1"/>
</dbReference>
<feature type="domain" description="FAD/NAD(P)-binding" evidence="1">
    <location>
        <begin position="3"/>
        <end position="280"/>
    </location>
</feature>
<evidence type="ECO:0000313" key="2">
    <source>
        <dbReference type="EMBL" id="EPD31285.1"/>
    </source>
</evidence>
<dbReference type="GO" id="GO:0016491">
    <property type="term" value="F:oxidoreductase activity"/>
    <property type="evidence" value="ECO:0007669"/>
    <property type="project" value="InterPro"/>
</dbReference>
<name>A0A9W5RF70_9ACTO</name>
<evidence type="ECO:0000313" key="3">
    <source>
        <dbReference type="Proteomes" id="UP000014387"/>
    </source>
</evidence>